<dbReference type="Gene3D" id="3.40.47.10">
    <property type="match status" value="1"/>
</dbReference>
<dbReference type="UniPathway" id="UPA00094"/>
<dbReference type="InterPro" id="IPR000794">
    <property type="entry name" value="Beta-ketoacyl_synthase"/>
</dbReference>
<evidence type="ECO:0000313" key="15">
    <source>
        <dbReference type="EMBL" id="HGK24168.1"/>
    </source>
</evidence>
<dbReference type="AlphaFoldDB" id="A0A7V4DYP7"/>
<keyword evidence="5 11" id="KW-0444">Lipid biosynthesis</keyword>
<comment type="pathway">
    <text evidence="1 11">Lipid metabolism; fatty acid biosynthesis.</text>
</comment>
<dbReference type="Pfam" id="PF02801">
    <property type="entry name" value="Ketoacyl-synt_C"/>
    <property type="match status" value="1"/>
</dbReference>
<evidence type="ECO:0000256" key="11">
    <source>
        <dbReference type="PIRNR" id="PIRNR000447"/>
    </source>
</evidence>
<dbReference type="SMART" id="SM00825">
    <property type="entry name" value="PKS_KS"/>
    <property type="match status" value="1"/>
</dbReference>
<accession>A0A7V4DYP7</accession>
<sequence length="417" mass="45395">MRRRVVITGLGVISPVGIGKDIFWENIKKGKSGISRISKFSVDDFPTKIAGEVKDFNPEDFIDKREARRLDRFSQFAIAATKLALEDSGWNPTEEEKENTAVIVTSGIGGFETLENQFRTLFEKGPNRISPFLIPMVIINIASGNISIFFGFKGPNYSPVSACASSAHAIGIGYRLVSSGEADFAIVGGSEASITPMGIAGFCALQALSTRNDEPEKASRPFDAKRDGFVMGEGAGILILEELNHALDRGARIYAEIVGFGASDDAYHITAPDPEGNGAVLSMKRAIKDANIRPEEINYINAHGTSTKLNDKIETLAIKKVFGEYAYKIPVSSTKSMIGHLLGATASVESIATVLSIYEGILHPTINYEEKDPECDLDYVPNVARKWDVKYALKNSFGFGGQNATLIFKKYEDGKKE</sequence>
<dbReference type="NCBIfam" id="NF004970">
    <property type="entry name" value="PRK06333.1"/>
    <property type="match status" value="1"/>
</dbReference>
<evidence type="ECO:0000256" key="5">
    <source>
        <dbReference type="ARBA" id="ARBA00022516"/>
    </source>
</evidence>
<evidence type="ECO:0000256" key="1">
    <source>
        <dbReference type="ARBA" id="ARBA00005194"/>
    </source>
</evidence>
<dbReference type="InterPro" id="IPR017568">
    <property type="entry name" value="3-oxoacyl-ACP_synth-2"/>
</dbReference>
<dbReference type="PROSITE" id="PS52004">
    <property type="entry name" value="KS3_2"/>
    <property type="match status" value="1"/>
</dbReference>
<dbReference type="GO" id="GO:0004315">
    <property type="term" value="F:3-oxoacyl-[acyl-carrier-protein] synthase activity"/>
    <property type="evidence" value="ECO:0007669"/>
    <property type="project" value="UniProtKB-UniRule"/>
</dbReference>
<feature type="active site" description="For beta-ketoacyl synthase activity" evidence="12">
    <location>
        <position position="163"/>
    </location>
</feature>
<keyword evidence="9 11" id="KW-0275">Fatty acid biosynthesis</keyword>
<keyword evidence="8" id="KW-0443">Lipid metabolism</keyword>
<gene>
    <name evidence="15" type="primary">fabF</name>
    <name evidence="15" type="ORF">ENU78_07045</name>
</gene>
<keyword evidence="10 11" id="KW-0012">Acyltransferase</keyword>
<dbReference type="GO" id="GO:0006633">
    <property type="term" value="P:fatty acid biosynthetic process"/>
    <property type="evidence" value="ECO:0007669"/>
    <property type="project" value="UniProtKB-UniRule"/>
</dbReference>
<dbReference type="InterPro" id="IPR014030">
    <property type="entry name" value="Ketoacyl_synth_N"/>
</dbReference>
<evidence type="ECO:0000256" key="4">
    <source>
        <dbReference type="ARBA" id="ARBA00014657"/>
    </source>
</evidence>
<evidence type="ECO:0000256" key="7">
    <source>
        <dbReference type="ARBA" id="ARBA00022832"/>
    </source>
</evidence>
<dbReference type="Pfam" id="PF00109">
    <property type="entry name" value="ketoacyl-synt"/>
    <property type="match status" value="1"/>
</dbReference>
<dbReference type="InterPro" id="IPR018201">
    <property type="entry name" value="Ketoacyl_synth_AS"/>
</dbReference>
<dbReference type="InterPro" id="IPR020841">
    <property type="entry name" value="PKS_Beta-ketoAc_synthase_dom"/>
</dbReference>
<comment type="function">
    <text evidence="11">Involved in the type II fatty acid elongation cycle. Catalyzes the elongation of a wide range of acyl-ACP by the addition of two carbons from malonyl-ACP to an acyl acceptor. Can efficiently catalyze the conversion of palmitoleoyl-ACP (cis-hexadec-9-enoyl-ACP) to cis-vaccenoyl-ACP (cis-octadec-11-enoyl-ACP), an essential step in the thermal regulation of fatty acid composition.</text>
</comment>
<comment type="caution">
    <text evidence="15">The sequence shown here is derived from an EMBL/GenBank/DDBJ whole genome shotgun (WGS) entry which is preliminary data.</text>
</comment>
<feature type="domain" description="Ketosynthase family 3 (KS3)" evidence="14">
    <location>
        <begin position="2"/>
        <end position="410"/>
    </location>
</feature>
<evidence type="ECO:0000256" key="13">
    <source>
        <dbReference type="RuleBase" id="RU003694"/>
    </source>
</evidence>
<dbReference type="FunFam" id="3.40.47.10:FF:000059">
    <property type="entry name" value="Beta-ketoacyl-acyl-carrier-protein synthase II"/>
    <property type="match status" value="1"/>
</dbReference>
<evidence type="ECO:0000256" key="6">
    <source>
        <dbReference type="ARBA" id="ARBA00022679"/>
    </source>
</evidence>
<dbReference type="CDD" id="cd00834">
    <property type="entry name" value="KAS_I_II"/>
    <property type="match status" value="1"/>
</dbReference>
<dbReference type="PANTHER" id="PTHR11712:SF336">
    <property type="entry name" value="3-OXOACYL-[ACYL-CARRIER-PROTEIN] SYNTHASE, MITOCHONDRIAL"/>
    <property type="match status" value="1"/>
</dbReference>
<proteinExistence type="inferred from homology"/>
<dbReference type="PROSITE" id="PS00606">
    <property type="entry name" value="KS3_1"/>
    <property type="match status" value="1"/>
</dbReference>
<reference evidence="15" key="1">
    <citation type="journal article" date="2020" name="mSystems">
        <title>Genome- and Community-Level Interaction Insights into Carbon Utilization and Element Cycling Functions of Hydrothermarchaeota in Hydrothermal Sediment.</title>
        <authorList>
            <person name="Zhou Z."/>
            <person name="Liu Y."/>
            <person name="Xu W."/>
            <person name="Pan J."/>
            <person name="Luo Z.H."/>
            <person name="Li M."/>
        </authorList>
    </citation>
    <scope>NUCLEOTIDE SEQUENCE [LARGE SCALE GENOMIC DNA]</scope>
    <source>
        <strain evidence="15">SpSt-70</strain>
    </source>
</reference>
<protein>
    <recommendedName>
        <fullName evidence="4 11">3-oxoacyl-[acyl-carrier-protein] synthase 2</fullName>
        <ecNumber evidence="3 11">2.3.1.179</ecNumber>
    </recommendedName>
</protein>
<organism evidence="15">
    <name type="scientific">Dictyoglomus thermophilum</name>
    <dbReference type="NCBI Taxonomy" id="14"/>
    <lineage>
        <taxon>Bacteria</taxon>
        <taxon>Pseudomonadati</taxon>
        <taxon>Dictyoglomota</taxon>
        <taxon>Dictyoglomia</taxon>
        <taxon>Dictyoglomales</taxon>
        <taxon>Dictyoglomaceae</taxon>
        <taxon>Dictyoglomus</taxon>
    </lineage>
</organism>
<dbReference type="PANTHER" id="PTHR11712">
    <property type="entry name" value="POLYKETIDE SYNTHASE-RELATED"/>
    <property type="match status" value="1"/>
</dbReference>
<dbReference type="InterPro" id="IPR014031">
    <property type="entry name" value="Ketoacyl_synth_C"/>
</dbReference>
<dbReference type="GO" id="GO:0005829">
    <property type="term" value="C:cytosol"/>
    <property type="evidence" value="ECO:0007669"/>
    <property type="project" value="TreeGrafter"/>
</dbReference>
<evidence type="ECO:0000256" key="8">
    <source>
        <dbReference type="ARBA" id="ARBA00023098"/>
    </source>
</evidence>
<comment type="catalytic activity">
    <reaction evidence="11">
        <text>(9Z)-hexadecenoyl-[ACP] + malonyl-[ACP] + H(+) = 3-oxo-(11Z)-octadecenoyl-[ACP] + holo-[ACP] + CO2</text>
        <dbReference type="Rhea" id="RHEA:55040"/>
        <dbReference type="Rhea" id="RHEA-COMP:9623"/>
        <dbReference type="Rhea" id="RHEA-COMP:9685"/>
        <dbReference type="Rhea" id="RHEA-COMP:10800"/>
        <dbReference type="Rhea" id="RHEA-COMP:14074"/>
        <dbReference type="ChEBI" id="CHEBI:15378"/>
        <dbReference type="ChEBI" id="CHEBI:16526"/>
        <dbReference type="ChEBI" id="CHEBI:64479"/>
        <dbReference type="ChEBI" id="CHEBI:78449"/>
        <dbReference type="ChEBI" id="CHEBI:83989"/>
        <dbReference type="ChEBI" id="CHEBI:138538"/>
        <dbReference type="EC" id="2.3.1.179"/>
    </reaction>
</comment>
<evidence type="ECO:0000259" key="14">
    <source>
        <dbReference type="PROSITE" id="PS52004"/>
    </source>
</evidence>
<evidence type="ECO:0000256" key="2">
    <source>
        <dbReference type="ARBA" id="ARBA00008467"/>
    </source>
</evidence>
<dbReference type="InterPro" id="IPR016039">
    <property type="entry name" value="Thiolase-like"/>
</dbReference>
<comment type="similarity">
    <text evidence="2 11 13">Belongs to the thiolase-like superfamily. Beta-ketoacyl-ACP synthases family.</text>
</comment>
<dbReference type="NCBIfam" id="NF005589">
    <property type="entry name" value="PRK07314.1"/>
    <property type="match status" value="1"/>
</dbReference>
<evidence type="ECO:0000256" key="12">
    <source>
        <dbReference type="PIRSR" id="PIRSR000447-1"/>
    </source>
</evidence>
<dbReference type="SUPFAM" id="SSF53901">
    <property type="entry name" value="Thiolase-like"/>
    <property type="match status" value="2"/>
</dbReference>
<comment type="catalytic activity">
    <reaction evidence="11">
        <text>a fatty acyl-[ACP] + malonyl-[ACP] + H(+) = a 3-oxoacyl-[ACP] + holo-[ACP] + CO2</text>
        <dbReference type="Rhea" id="RHEA:22836"/>
        <dbReference type="Rhea" id="RHEA-COMP:9623"/>
        <dbReference type="Rhea" id="RHEA-COMP:9685"/>
        <dbReference type="Rhea" id="RHEA-COMP:9916"/>
        <dbReference type="Rhea" id="RHEA-COMP:14125"/>
        <dbReference type="ChEBI" id="CHEBI:15378"/>
        <dbReference type="ChEBI" id="CHEBI:16526"/>
        <dbReference type="ChEBI" id="CHEBI:64479"/>
        <dbReference type="ChEBI" id="CHEBI:78449"/>
        <dbReference type="ChEBI" id="CHEBI:78776"/>
        <dbReference type="ChEBI" id="CHEBI:138651"/>
    </reaction>
</comment>
<name>A0A7V4DYP7_DICTH</name>
<dbReference type="NCBIfam" id="TIGR03150">
    <property type="entry name" value="fabF"/>
    <property type="match status" value="1"/>
</dbReference>
<dbReference type="EC" id="2.3.1.179" evidence="3 11"/>
<evidence type="ECO:0000256" key="3">
    <source>
        <dbReference type="ARBA" id="ARBA00012356"/>
    </source>
</evidence>
<evidence type="ECO:0000256" key="10">
    <source>
        <dbReference type="ARBA" id="ARBA00023315"/>
    </source>
</evidence>
<dbReference type="PIRSF" id="PIRSF000447">
    <property type="entry name" value="KAS_II"/>
    <property type="match status" value="1"/>
</dbReference>
<evidence type="ECO:0000256" key="9">
    <source>
        <dbReference type="ARBA" id="ARBA00023160"/>
    </source>
</evidence>
<keyword evidence="6 11" id="KW-0808">Transferase</keyword>
<dbReference type="RefSeq" id="WP_149122802.1">
    <property type="nucleotide sequence ID" value="NZ_VTFL01000003.1"/>
</dbReference>
<keyword evidence="7" id="KW-0276">Fatty acid metabolism</keyword>
<dbReference type="EMBL" id="DTDV01000019">
    <property type="protein sequence ID" value="HGK24168.1"/>
    <property type="molecule type" value="Genomic_DNA"/>
</dbReference>